<dbReference type="AlphaFoldDB" id="A0A8F2DF42"/>
<protein>
    <submittedName>
        <fullName evidence="1">Uncharacterized protein</fullName>
    </submittedName>
</protein>
<evidence type="ECO:0000313" key="1">
    <source>
        <dbReference type="EMBL" id="QWS78888.1"/>
    </source>
</evidence>
<accession>A0A8F2DF42</accession>
<organism evidence="1">
    <name type="scientific">Mycoplasma anserisalpingitidis</name>
    <dbReference type="NCBI Taxonomy" id="519450"/>
    <lineage>
        <taxon>Bacteria</taxon>
        <taxon>Bacillati</taxon>
        <taxon>Mycoplasmatota</taxon>
        <taxon>Mollicutes</taxon>
        <taxon>Mycoplasmataceae</taxon>
        <taxon>Mycoplasma</taxon>
    </lineage>
</organism>
<proteinExistence type="predicted"/>
<name>A0A8F2DF42_9MOLU</name>
<sequence length="180" mass="21810">MKQKDFLSKIDYAIYDYESKIQDNAFTGIEDIGHFTFNNVFYYSRNENEKISVVELVEEIVSKNIPRRRYEIFKLVPELETKIDEILFDGTYNNFEQLLKRALFEYQKDFVLENIEHLFRLHFLNLAKEIVKNSGREEIKVNWEWFNDLVIKKAKEFCSKDVLYKYVPTEFNEFKEILVQ</sequence>
<dbReference type="EMBL" id="MT872807">
    <property type="protein sequence ID" value="QWS78888.1"/>
    <property type="molecule type" value="Genomic_DNA"/>
</dbReference>
<reference evidence="1" key="1">
    <citation type="journal article" date="2021" name="Infect. Genet. Evol.">
        <title>Novel prophage-like sequences in Mycoplasma anserisalpingitidis.</title>
        <authorList>
            <person name="Kovacs A.B."/>
            <person name="Wehmann E."/>
            <person name="Svab D."/>
            <person name="Beko K."/>
            <person name="Grozner D."/>
            <person name="Mitter A."/>
            <person name="Bali K."/>
            <person name="Morrow C.J."/>
            <person name="Banyai K."/>
            <person name="Gyuranecz M."/>
        </authorList>
    </citation>
    <scope>NUCLEOTIDE SEQUENCE</scope>
    <source>
        <strain evidence="1">MYCAV270</strain>
    </source>
</reference>